<dbReference type="InterPro" id="IPR018060">
    <property type="entry name" value="HTH_AraC"/>
</dbReference>
<dbReference type="SUPFAM" id="SSF46689">
    <property type="entry name" value="Homeodomain-like"/>
    <property type="match status" value="1"/>
</dbReference>
<dbReference type="GO" id="GO:0043565">
    <property type="term" value="F:sequence-specific DNA binding"/>
    <property type="evidence" value="ECO:0007669"/>
    <property type="project" value="InterPro"/>
</dbReference>
<dbReference type="PROSITE" id="PS00041">
    <property type="entry name" value="HTH_ARAC_FAMILY_1"/>
    <property type="match status" value="1"/>
</dbReference>
<dbReference type="InterPro" id="IPR035418">
    <property type="entry name" value="AraC-bd_2"/>
</dbReference>
<keyword evidence="1" id="KW-0805">Transcription regulation</keyword>
<dbReference type="RefSeq" id="WP_246343711.1">
    <property type="nucleotide sequence ID" value="NZ_BSPS01000012.1"/>
</dbReference>
<dbReference type="PANTHER" id="PTHR46796">
    <property type="entry name" value="HTH-TYPE TRANSCRIPTIONAL ACTIVATOR RHAS-RELATED"/>
    <property type="match status" value="1"/>
</dbReference>
<evidence type="ECO:0000256" key="1">
    <source>
        <dbReference type="ARBA" id="ARBA00023015"/>
    </source>
</evidence>
<dbReference type="SMART" id="SM00342">
    <property type="entry name" value="HTH_ARAC"/>
    <property type="match status" value="1"/>
</dbReference>
<proteinExistence type="predicted"/>
<dbReference type="InterPro" id="IPR018062">
    <property type="entry name" value="HTH_AraC-typ_CS"/>
</dbReference>
<name>A0A7W6FQK6_9SPHN</name>
<keyword evidence="6" id="KW-1185">Reference proteome</keyword>
<accession>A0A7W6FQK6</accession>
<dbReference type="Proteomes" id="UP000571950">
    <property type="component" value="Unassembled WGS sequence"/>
</dbReference>
<comment type="caution">
    <text evidence="5">The sequence shown here is derived from an EMBL/GenBank/DDBJ whole genome shotgun (WGS) entry which is preliminary data.</text>
</comment>
<keyword evidence="2 5" id="KW-0238">DNA-binding</keyword>
<dbReference type="Gene3D" id="1.10.10.60">
    <property type="entry name" value="Homeodomain-like"/>
    <property type="match status" value="1"/>
</dbReference>
<reference evidence="5 6" key="1">
    <citation type="submission" date="2020-08" db="EMBL/GenBank/DDBJ databases">
        <title>Genomic Encyclopedia of Type Strains, Phase IV (KMG-IV): sequencing the most valuable type-strain genomes for metagenomic binning, comparative biology and taxonomic classification.</title>
        <authorList>
            <person name="Goeker M."/>
        </authorList>
    </citation>
    <scope>NUCLEOTIDE SEQUENCE [LARGE SCALE GENOMIC DNA]</scope>
    <source>
        <strain evidence="5 6">DSM 26189</strain>
    </source>
</reference>
<protein>
    <submittedName>
        <fullName evidence="5">AraC-like DNA-binding protein</fullName>
    </submittedName>
</protein>
<dbReference type="EMBL" id="JACIDT010000008">
    <property type="protein sequence ID" value="MBB3926772.1"/>
    <property type="molecule type" value="Genomic_DNA"/>
</dbReference>
<organism evidence="5 6">
    <name type="scientific">Sphingobium jiangsuense</name>
    <dbReference type="NCBI Taxonomy" id="870476"/>
    <lineage>
        <taxon>Bacteria</taxon>
        <taxon>Pseudomonadati</taxon>
        <taxon>Pseudomonadota</taxon>
        <taxon>Alphaproteobacteria</taxon>
        <taxon>Sphingomonadales</taxon>
        <taxon>Sphingomonadaceae</taxon>
        <taxon>Sphingobium</taxon>
    </lineage>
</organism>
<dbReference type="Pfam" id="PF14525">
    <property type="entry name" value="AraC_binding_2"/>
    <property type="match status" value="1"/>
</dbReference>
<evidence type="ECO:0000259" key="4">
    <source>
        <dbReference type="PROSITE" id="PS01124"/>
    </source>
</evidence>
<dbReference type="Pfam" id="PF12833">
    <property type="entry name" value="HTH_18"/>
    <property type="match status" value="1"/>
</dbReference>
<dbReference type="PANTHER" id="PTHR46796:SF12">
    <property type="entry name" value="HTH-TYPE DNA-BINDING TRANSCRIPTIONAL ACTIVATOR EUTR"/>
    <property type="match status" value="1"/>
</dbReference>
<keyword evidence="3" id="KW-0804">Transcription</keyword>
<dbReference type="InterPro" id="IPR050204">
    <property type="entry name" value="AraC_XylS_family_regulators"/>
</dbReference>
<dbReference type="GO" id="GO:0003700">
    <property type="term" value="F:DNA-binding transcription factor activity"/>
    <property type="evidence" value="ECO:0007669"/>
    <property type="project" value="InterPro"/>
</dbReference>
<evidence type="ECO:0000313" key="6">
    <source>
        <dbReference type="Proteomes" id="UP000571950"/>
    </source>
</evidence>
<feature type="domain" description="HTH araC/xylS-type" evidence="4">
    <location>
        <begin position="243"/>
        <end position="343"/>
    </location>
</feature>
<dbReference type="PROSITE" id="PS01124">
    <property type="entry name" value="HTH_ARAC_FAMILY_2"/>
    <property type="match status" value="1"/>
</dbReference>
<evidence type="ECO:0000313" key="5">
    <source>
        <dbReference type="EMBL" id="MBB3926772.1"/>
    </source>
</evidence>
<evidence type="ECO:0000256" key="3">
    <source>
        <dbReference type="ARBA" id="ARBA00023163"/>
    </source>
</evidence>
<evidence type="ECO:0000256" key="2">
    <source>
        <dbReference type="ARBA" id="ARBA00023125"/>
    </source>
</evidence>
<sequence>MQFDYAAGTSTSMIAAQDGPIPFGPPLMDDHRIFQSSDLDQTRDHISRTYCPHRLSIGNRAGRLGAWLNHKRLSQIGVGTMTYGTEVQISGVEDQDFLLLMLPLRGTADIGLGRCRIQCDPARAVVASTVELDNMLWSADCSQIVVQINSAALDRHVSLMTGAGLREPLRFAPEMDAARGAVSWWRYVAMLITELSDQGGRGAQASIAQLETLLIVKLLETQASNYFEQLRPQASRIAPQHVRRVERFIADHIGRPITLEELVEASGVSARALFDGFRRFRGCSPMAYLRSVRLDRVRQDLLAARDGETVTSIACRWGFYQFGRFAGQYRQAYGELPSETLRAGR</sequence>
<gene>
    <name evidence="5" type="ORF">GGR43_002495</name>
</gene>
<dbReference type="InterPro" id="IPR009057">
    <property type="entry name" value="Homeodomain-like_sf"/>
</dbReference>
<dbReference type="AlphaFoldDB" id="A0A7W6FQK6"/>